<organism evidence="2 3">
    <name type="scientific">Hymenobacter ginkgonis</name>
    <dbReference type="NCBI Taxonomy" id="2682976"/>
    <lineage>
        <taxon>Bacteria</taxon>
        <taxon>Pseudomonadati</taxon>
        <taxon>Bacteroidota</taxon>
        <taxon>Cytophagia</taxon>
        <taxon>Cytophagales</taxon>
        <taxon>Hymenobacteraceae</taxon>
        <taxon>Hymenobacter</taxon>
    </lineage>
</organism>
<dbReference type="AlphaFoldDB" id="A0A7K1TLN5"/>
<feature type="region of interest" description="Disordered" evidence="1">
    <location>
        <begin position="147"/>
        <end position="175"/>
    </location>
</feature>
<dbReference type="Proteomes" id="UP000441336">
    <property type="component" value="Unassembled WGS sequence"/>
</dbReference>
<accession>A0A7K1TLN5</accession>
<protein>
    <submittedName>
        <fullName evidence="2">Uncharacterized protein</fullName>
    </submittedName>
</protein>
<comment type="caution">
    <text evidence="2">The sequence shown here is derived from an EMBL/GenBank/DDBJ whole genome shotgun (WGS) entry which is preliminary data.</text>
</comment>
<dbReference type="RefSeq" id="WP_157570105.1">
    <property type="nucleotide sequence ID" value="NZ_WQKZ01000018.1"/>
</dbReference>
<name>A0A7K1TLN5_9BACT</name>
<feature type="compositionally biased region" description="Acidic residues" evidence="1">
    <location>
        <begin position="161"/>
        <end position="175"/>
    </location>
</feature>
<proteinExistence type="predicted"/>
<evidence type="ECO:0000313" key="2">
    <source>
        <dbReference type="EMBL" id="MVN79329.1"/>
    </source>
</evidence>
<keyword evidence="3" id="KW-1185">Reference proteome</keyword>
<evidence type="ECO:0000256" key="1">
    <source>
        <dbReference type="SAM" id="MobiDB-lite"/>
    </source>
</evidence>
<evidence type="ECO:0000313" key="3">
    <source>
        <dbReference type="Proteomes" id="UP000441336"/>
    </source>
</evidence>
<reference evidence="2 3" key="1">
    <citation type="submission" date="2019-12" db="EMBL/GenBank/DDBJ databases">
        <title>Hymenobacter sp. HMF4947 Genome sequencing and assembly.</title>
        <authorList>
            <person name="Kang H."/>
            <person name="Cha I."/>
            <person name="Kim H."/>
            <person name="Joh K."/>
        </authorList>
    </citation>
    <scope>NUCLEOTIDE SEQUENCE [LARGE SCALE GENOMIC DNA]</scope>
    <source>
        <strain evidence="2 3">HMF4947</strain>
    </source>
</reference>
<sequence>MKQLGKPDKLDKYRLHLMEDAELKPDELEMLARYRKAHGLLCLGFSRNQVLATLEQEFDLGQPQLYNIVRDCITLYGSIEEVDKKGQRAISIENYKLLANLARQRGDIGAAIRAQEKADKLQGLFEPEKTLLDPKAFLIPVPMDFSTDPDVLREQQQTQDIDFEDLTGEGDDDAV</sequence>
<dbReference type="EMBL" id="WQKZ01000018">
    <property type="protein sequence ID" value="MVN79329.1"/>
    <property type="molecule type" value="Genomic_DNA"/>
</dbReference>
<gene>
    <name evidence="2" type="ORF">GO988_23600</name>
</gene>